<reference evidence="5" key="1">
    <citation type="submission" date="2025-08" db="UniProtKB">
        <authorList>
            <consortium name="RefSeq"/>
        </authorList>
    </citation>
    <scope>IDENTIFICATION</scope>
    <source>
        <tissue evidence="5">Whole sample</tissue>
    </source>
</reference>
<name>A0A8B8DMP8_CRAVI</name>
<dbReference type="SMART" id="SM01017">
    <property type="entry name" value="Arrestin_C"/>
    <property type="match status" value="1"/>
</dbReference>
<dbReference type="GO" id="GO:0015031">
    <property type="term" value="P:protein transport"/>
    <property type="evidence" value="ECO:0007669"/>
    <property type="project" value="TreeGrafter"/>
</dbReference>
<dbReference type="KEGG" id="cvn:111127990"/>
<dbReference type="SUPFAM" id="SSF81296">
    <property type="entry name" value="E set domains"/>
    <property type="match status" value="2"/>
</dbReference>
<dbReference type="PANTHER" id="PTHR11188:SF176">
    <property type="entry name" value="ARRESTIN DOMAIN-CONTAINING PROTEIN 1"/>
    <property type="match status" value="1"/>
</dbReference>
<accession>A0A8B8DMP8</accession>
<dbReference type="Proteomes" id="UP000694844">
    <property type="component" value="Chromosome 4"/>
</dbReference>
<feature type="compositionally biased region" description="Polar residues" evidence="2">
    <location>
        <begin position="405"/>
        <end position="416"/>
    </location>
</feature>
<dbReference type="InterPro" id="IPR011021">
    <property type="entry name" value="Arrestin-like_N"/>
</dbReference>
<feature type="region of interest" description="Disordered" evidence="2">
    <location>
        <begin position="378"/>
        <end position="436"/>
    </location>
</feature>
<evidence type="ECO:0000256" key="1">
    <source>
        <dbReference type="ARBA" id="ARBA00005298"/>
    </source>
</evidence>
<dbReference type="InterPro" id="IPR014756">
    <property type="entry name" value="Ig_E-set"/>
</dbReference>
<evidence type="ECO:0000313" key="5">
    <source>
        <dbReference type="RefSeq" id="XP_022329048.1"/>
    </source>
</evidence>
<evidence type="ECO:0000256" key="2">
    <source>
        <dbReference type="SAM" id="MobiDB-lite"/>
    </source>
</evidence>
<dbReference type="GeneID" id="111127990"/>
<proteinExistence type="inferred from homology"/>
<keyword evidence="4" id="KW-1185">Reference proteome</keyword>
<dbReference type="AlphaFoldDB" id="A0A8B8DMP8"/>
<feature type="compositionally biased region" description="Basic and acidic residues" evidence="2">
    <location>
        <begin position="423"/>
        <end position="435"/>
    </location>
</feature>
<gene>
    <name evidence="5" type="primary">LOC111127990</name>
</gene>
<dbReference type="PANTHER" id="PTHR11188">
    <property type="entry name" value="ARRESTIN DOMAIN CONTAINING PROTEIN"/>
    <property type="match status" value="1"/>
</dbReference>
<protein>
    <submittedName>
        <fullName evidence="5">Arrestin domain-containing protein 17-like</fullName>
    </submittedName>
</protein>
<dbReference type="InterPro" id="IPR011022">
    <property type="entry name" value="Arrestin_C-like"/>
</dbReference>
<dbReference type="RefSeq" id="XP_022329048.1">
    <property type="nucleotide sequence ID" value="XM_022473340.1"/>
</dbReference>
<evidence type="ECO:0000313" key="4">
    <source>
        <dbReference type="Proteomes" id="UP000694844"/>
    </source>
</evidence>
<evidence type="ECO:0000259" key="3">
    <source>
        <dbReference type="SMART" id="SM01017"/>
    </source>
</evidence>
<dbReference type="InterPro" id="IPR050357">
    <property type="entry name" value="Arrestin_domain-protein"/>
</dbReference>
<feature type="domain" description="Arrestin C-terminal-like" evidence="3">
    <location>
        <begin position="240"/>
        <end position="369"/>
    </location>
</feature>
<dbReference type="InterPro" id="IPR014752">
    <property type="entry name" value="Arrestin-like_C"/>
</dbReference>
<comment type="similarity">
    <text evidence="1">Belongs to the arrestin family.</text>
</comment>
<sequence>MTPPQNSCCKTTCKESLRCSLSKSVVVRCSSCFLTSTTSTTTHGVNLNHILQVGDYLDMGKLKSFHIELENPSGVYYAGQLVNGRLVVELTGSKKVSELRLVFKGGAEVFWQETYEGTDEGRQVTKVENYTASEPYFNQIVPVYGRGKGMGDQNHLPPGTHFYPFSFQLPPNLPSSFEGGDGHVRYTIRGVMDRAGWRKKEKDTKKPFTVIALLDLNLYPNAAGQTENQQSKTVCCLCCKSGPITGKLKVDRIGYVPGDTIHFHSEIQNLSTRVCKSYVRFYMSVIFHSTRKSKSIAREITRVEHPEVQPGDSETWTRETVSVPSLPPSDLVGCRIIDVNYYVELDVDPSGITTELHVPTKVIIGTIPLQRQNQTQYGFSSPGLSAHASSPAQMPSAPPMADSLPRTNMPTPTYSESVFGRTSIKEKGDSEKTRGDMNFAPAYAYYDWSKQS</sequence>
<dbReference type="Pfam" id="PF00339">
    <property type="entry name" value="Arrestin_N"/>
    <property type="match status" value="1"/>
</dbReference>
<dbReference type="Pfam" id="PF02752">
    <property type="entry name" value="Arrestin_C"/>
    <property type="match status" value="1"/>
</dbReference>
<feature type="compositionally biased region" description="Low complexity" evidence="2">
    <location>
        <begin position="385"/>
        <end position="403"/>
    </location>
</feature>
<organism evidence="4 5">
    <name type="scientific">Crassostrea virginica</name>
    <name type="common">Eastern oyster</name>
    <dbReference type="NCBI Taxonomy" id="6565"/>
    <lineage>
        <taxon>Eukaryota</taxon>
        <taxon>Metazoa</taxon>
        <taxon>Spiralia</taxon>
        <taxon>Lophotrochozoa</taxon>
        <taxon>Mollusca</taxon>
        <taxon>Bivalvia</taxon>
        <taxon>Autobranchia</taxon>
        <taxon>Pteriomorphia</taxon>
        <taxon>Ostreida</taxon>
        <taxon>Ostreoidea</taxon>
        <taxon>Ostreidae</taxon>
        <taxon>Crassostrea</taxon>
    </lineage>
</organism>
<dbReference type="Gene3D" id="2.60.40.640">
    <property type="match status" value="2"/>
</dbReference>
<dbReference type="OrthoDB" id="2333384at2759"/>
<dbReference type="GO" id="GO:0005737">
    <property type="term" value="C:cytoplasm"/>
    <property type="evidence" value="ECO:0007669"/>
    <property type="project" value="TreeGrafter"/>
</dbReference>